<dbReference type="EMBL" id="CM001376">
    <property type="protein sequence ID" value="EHM12784.1"/>
    <property type="molecule type" value="Genomic_DNA"/>
</dbReference>
<dbReference type="SUPFAM" id="SSF53850">
    <property type="entry name" value="Periplasmic binding protein-like II"/>
    <property type="match status" value="1"/>
</dbReference>
<comment type="similarity">
    <text evidence="2">Belongs to the bacterial solute-binding protein SsuA/TauA family.</text>
</comment>
<evidence type="ECO:0000313" key="6">
    <source>
        <dbReference type="EMBL" id="EHM12784.1"/>
    </source>
</evidence>
<name>H0UJ51_9BACT</name>
<dbReference type="Proteomes" id="UP000003806">
    <property type="component" value="Chromosome"/>
</dbReference>
<comment type="subcellular location">
    <subcellularLocation>
        <location evidence="1">Periplasm</location>
    </subcellularLocation>
</comment>
<evidence type="ECO:0000256" key="1">
    <source>
        <dbReference type="ARBA" id="ARBA00004418"/>
    </source>
</evidence>
<dbReference type="OrthoDB" id="9802202at2"/>
<feature type="domain" description="SsuA/THI5-like" evidence="5">
    <location>
        <begin position="62"/>
        <end position="268"/>
    </location>
</feature>
<organism evidence="6 7">
    <name type="scientific">Jonquetella anthropi DSM 22815</name>
    <dbReference type="NCBI Taxonomy" id="885272"/>
    <lineage>
        <taxon>Bacteria</taxon>
        <taxon>Thermotogati</taxon>
        <taxon>Synergistota</taxon>
        <taxon>Synergistia</taxon>
        <taxon>Synergistales</taxon>
        <taxon>Dethiosulfovibrionaceae</taxon>
        <taxon>Jonquetella</taxon>
    </lineage>
</organism>
<evidence type="ECO:0000256" key="4">
    <source>
        <dbReference type="SAM" id="SignalP"/>
    </source>
</evidence>
<evidence type="ECO:0000256" key="3">
    <source>
        <dbReference type="ARBA" id="ARBA00022729"/>
    </source>
</evidence>
<accession>H0UJ51</accession>
<proteinExistence type="inferred from homology"/>
<dbReference type="Gene3D" id="3.40.190.10">
    <property type="entry name" value="Periplasmic binding protein-like II"/>
    <property type="match status" value="2"/>
</dbReference>
<dbReference type="AlphaFoldDB" id="H0UJ51"/>
<dbReference type="Pfam" id="PF09084">
    <property type="entry name" value="NMT1"/>
    <property type="match status" value="1"/>
</dbReference>
<reference evidence="6 7" key="1">
    <citation type="submission" date="2011-11" db="EMBL/GenBank/DDBJ databases">
        <title>The Noncontiguous Finished genome of Jonquetella anthropi DSM 22815.</title>
        <authorList>
            <consortium name="US DOE Joint Genome Institute (JGI-PGF)"/>
            <person name="Lucas S."/>
            <person name="Copeland A."/>
            <person name="Lapidus A."/>
            <person name="Glavina del Rio T."/>
            <person name="Dalin E."/>
            <person name="Tice H."/>
            <person name="Bruce D."/>
            <person name="Goodwin L."/>
            <person name="Pitluck S."/>
            <person name="Peters L."/>
            <person name="Mikhailova N."/>
            <person name="Held B."/>
            <person name="Kyrpides N."/>
            <person name="Mavromatis K."/>
            <person name="Ivanova N."/>
            <person name="Markowitz V."/>
            <person name="Cheng J.-F."/>
            <person name="Hugenholtz P."/>
            <person name="Woyke T."/>
            <person name="Wu D."/>
            <person name="Gronow S."/>
            <person name="Wellnitz S."/>
            <person name="Brambilla E."/>
            <person name="Klenk H.-P."/>
            <person name="Eisen J.A."/>
        </authorList>
    </citation>
    <scope>NUCLEOTIDE SEQUENCE [LARGE SCALE GENOMIC DNA]</scope>
    <source>
        <strain evidence="6 7">DSM 22815</strain>
    </source>
</reference>
<evidence type="ECO:0000259" key="5">
    <source>
        <dbReference type="Pfam" id="PF09084"/>
    </source>
</evidence>
<dbReference type="PANTHER" id="PTHR30024">
    <property type="entry name" value="ALIPHATIC SULFONATES-BINDING PROTEIN-RELATED"/>
    <property type="match status" value="1"/>
</dbReference>
<dbReference type="eggNOG" id="COG0715">
    <property type="taxonomic scope" value="Bacteria"/>
</dbReference>
<dbReference type="HOGENOM" id="CLU_054373_2_0_0"/>
<feature type="signal peptide" evidence="4">
    <location>
        <begin position="1"/>
        <end position="21"/>
    </location>
</feature>
<gene>
    <name evidence="6" type="ORF">JonanDRAFT_0365</name>
</gene>
<feature type="chain" id="PRO_5003540793" evidence="4">
    <location>
        <begin position="22"/>
        <end position="338"/>
    </location>
</feature>
<dbReference type="GO" id="GO:0042597">
    <property type="term" value="C:periplasmic space"/>
    <property type="evidence" value="ECO:0007669"/>
    <property type="project" value="UniProtKB-SubCell"/>
</dbReference>
<keyword evidence="3 4" id="KW-0732">Signal</keyword>
<dbReference type="InterPro" id="IPR015168">
    <property type="entry name" value="SsuA/THI5"/>
</dbReference>
<dbReference type="RefSeq" id="WP_008522548.1">
    <property type="nucleotide sequence ID" value="NZ_CM001376.1"/>
</dbReference>
<protein>
    <submittedName>
        <fullName evidence="6">ABC-type nitrate/sulfonate/bicarbonate transport system, periplasmic component</fullName>
    </submittedName>
</protein>
<sequence length="338" mass="36714">MKRAFAALAVGAMLAAGTAGWAMQGPLVLTPEEEKAWKAEPAYGTVIPLGHTGGMCLGTFGIAHVKGFYADEGLKTEVYKFASKALNDAVGTGKVVACGNHIAAMLVPAVNGVRMKFTTGIQTGCKSLYALANGPINSTKDLKGRTVAVSTAIGGSDHNITLRFLNHDGVKPDDVKFKQVEASAVVLAMQNGEVDAATMSDQYAEKFLDDGVLKRIRSLTFDPDFSQEPCCIHAINLDFLQANPITARKLTNAHERASEWIMEHEEEAIDLLFANGWASGDRDLALRMLKTYNFLISDELTETALRNILNDYKEFGLINSSLDTEETLKKIWEPVLKE</sequence>
<keyword evidence="7" id="KW-1185">Reference proteome</keyword>
<dbReference type="STRING" id="885272.JonanDRAFT_0365"/>
<evidence type="ECO:0000313" key="7">
    <source>
        <dbReference type="Proteomes" id="UP000003806"/>
    </source>
</evidence>
<dbReference type="PANTHER" id="PTHR30024:SF47">
    <property type="entry name" value="TAURINE-BINDING PERIPLASMIC PROTEIN"/>
    <property type="match status" value="1"/>
</dbReference>
<evidence type="ECO:0000256" key="2">
    <source>
        <dbReference type="ARBA" id="ARBA00010742"/>
    </source>
</evidence>